<feature type="domain" description="FAD-binding PCMH-type" evidence="4">
    <location>
        <begin position="2"/>
        <end position="178"/>
    </location>
</feature>
<dbReference type="GO" id="GO:0016491">
    <property type="term" value="F:oxidoreductase activity"/>
    <property type="evidence" value="ECO:0007669"/>
    <property type="project" value="UniProtKB-KW"/>
</dbReference>
<dbReference type="SMART" id="SM01092">
    <property type="entry name" value="CO_deh_flav_C"/>
    <property type="match status" value="1"/>
</dbReference>
<dbReference type="Gene3D" id="3.30.465.10">
    <property type="match status" value="1"/>
</dbReference>
<keyword evidence="3" id="KW-0560">Oxidoreductase</keyword>
<dbReference type="SUPFAM" id="SSF55447">
    <property type="entry name" value="CO dehydrogenase flavoprotein C-terminal domain-like"/>
    <property type="match status" value="1"/>
</dbReference>
<evidence type="ECO:0000256" key="3">
    <source>
        <dbReference type="ARBA" id="ARBA00023002"/>
    </source>
</evidence>
<dbReference type="InterPro" id="IPR051312">
    <property type="entry name" value="Diverse_Substr_Oxidored"/>
</dbReference>
<organism evidence="5">
    <name type="scientific">freshwater metagenome</name>
    <dbReference type="NCBI Taxonomy" id="449393"/>
    <lineage>
        <taxon>unclassified sequences</taxon>
        <taxon>metagenomes</taxon>
        <taxon>ecological metagenomes</taxon>
    </lineage>
</organism>
<dbReference type="Pfam" id="PF03450">
    <property type="entry name" value="CO_deh_flav_C"/>
    <property type="match status" value="1"/>
</dbReference>
<dbReference type="Gene3D" id="3.30.390.50">
    <property type="entry name" value="CO dehydrogenase flavoprotein, C-terminal domain"/>
    <property type="match status" value="1"/>
</dbReference>
<dbReference type="EMBL" id="CAFABK010000190">
    <property type="protein sequence ID" value="CAB4836247.1"/>
    <property type="molecule type" value="Genomic_DNA"/>
</dbReference>
<name>A0A6J7ATX6_9ZZZZ</name>
<dbReference type="InterPro" id="IPR016167">
    <property type="entry name" value="FAD-bd_PCMH_sub1"/>
</dbReference>
<dbReference type="PANTHER" id="PTHR42659:SF2">
    <property type="entry name" value="XANTHINE DEHYDROGENASE SUBUNIT C-RELATED"/>
    <property type="match status" value="1"/>
</dbReference>
<dbReference type="GO" id="GO:0071949">
    <property type="term" value="F:FAD binding"/>
    <property type="evidence" value="ECO:0007669"/>
    <property type="project" value="InterPro"/>
</dbReference>
<evidence type="ECO:0000313" key="5">
    <source>
        <dbReference type="EMBL" id="CAB4836247.1"/>
    </source>
</evidence>
<gene>
    <name evidence="5" type="ORF">UFOPK3204_01971</name>
</gene>
<keyword evidence="1" id="KW-0285">Flavoprotein</keyword>
<sequence length="289" mass="30619">MQTPAPVEYARATSVADAIKLLEQHGEDARLLAGGHSLLPMMKLRLARPEILIDLNDLDELRGIRIEGDEIVVGAMVTHAEILSSAVLAEHYAIFREAEKVIADPIVRNKGTIGGSMCQADPSEDLSAVGSALKGSVVIQGSNGKRTMAIREFHEGPYETKVADAEILTEVRFPIRPGAGSAYEKVERRVGDWPVASVGVFVVVSGGVVKDCGIGLTAVGAEHFCAPEAEAFLIGKAPSEENFAAAAKLAADACTPYSDQRGPADYKLHLAHELTVRALRRAAASSQGA</sequence>
<evidence type="ECO:0000256" key="2">
    <source>
        <dbReference type="ARBA" id="ARBA00022827"/>
    </source>
</evidence>
<accession>A0A6J7ATX6</accession>
<evidence type="ECO:0000256" key="1">
    <source>
        <dbReference type="ARBA" id="ARBA00022630"/>
    </source>
</evidence>
<dbReference type="InterPro" id="IPR036318">
    <property type="entry name" value="FAD-bd_PCMH-like_sf"/>
</dbReference>
<dbReference type="PROSITE" id="PS51387">
    <property type="entry name" value="FAD_PCMH"/>
    <property type="match status" value="1"/>
</dbReference>
<dbReference type="AlphaFoldDB" id="A0A6J7ATX6"/>
<evidence type="ECO:0000259" key="4">
    <source>
        <dbReference type="PROSITE" id="PS51387"/>
    </source>
</evidence>
<dbReference type="FunFam" id="3.30.465.10:FF:000017">
    <property type="entry name" value="Xanthine dehydrogenase, FAD binding subunit"/>
    <property type="match status" value="1"/>
</dbReference>
<dbReference type="SUPFAM" id="SSF56176">
    <property type="entry name" value="FAD-binding/transporter-associated domain-like"/>
    <property type="match status" value="1"/>
</dbReference>
<dbReference type="InterPro" id="IPR036683">
    <property type="entry name" value="CO_DH_flav_C_dom_sf"/>
</dbReference>
<dbReference type="PANTHER" id="PTHR42659">
    <property type="entry name" value="XANTHINE DEHYDROGENASE SUBUNIT C-RELATED"/>
    <property type="match status" value="1"/>
</dbReference>
<dbReference type="Gene3D" id="3.30.43.10">
    <property type="entry name" value="Uridine Diphospho-n-acetylenolpyruvylglucosamine Reductase, domain 2"/>
    <property type="match status" value="1"/>
</dbReference>
<dbReference type="InterPro" id="IPR005107">
    <property type="entry name" value="CO_DH_flav_C"/>
</dbReference>
<proteinExistence type="predicted"/>
<dbReference type="Pfam" id="PF00941">
    <property type="entry name" value="FAD_binding_5"/>
    <property type="match status" value="1"/>
</dbReference>
<keyword evidence="2" id="KW-0274">FAD</keyword>
<protein>
    <submittedName>
        <fullName evidence="5">Unannotated protein</fullName>
    </submittedName>
</protein>
<dbReference type="InterPro" id="IPR016166">
    <property type="entry name" value="FAD-bd_PCMH"/>
</dbReference>
<reference evidence="5" key="1">
    <citation type="submission" date="2020-05" db="EMBL/GenBank/DDBJ databases">
        <authorList>
            <person name="Chiriac C."/>
            <person name="Salcher M."/>
            <person name="Ghai R."/>
            <person name="Kavagutti S V."/>
        </authorList>
    </citation>
    <scope>NUCLEOTIDE SEQUENCE</scope>
</reference>
<dbReference type="InterPro" id="IPR002346">
    <property type="entry name" value="Mopterin_DH_FAD-bd"/>
</dbReference>
<dbReference type="InterPro" id="IPR016169">
    <property type="entry name" value="FAD-bd_PCMH_sub2"/>
</dbReference>